<keyword evidence="1" id="KW-0472">Membrane</keyword>
<reference evidence="2 3" key="1">
    <citation type="submission" date="2019-06" db="EMBL/GenBank/DDBJ databases">
        <title>Genome sequencing of plant associated microbes to promote plant fitness in Sorghum bicolor and Oryza sativa.</title>
        <authorList>
            <person name="Coleman-Derr D."/>
        </authorList>
    </citation>
    <scope>NUCLEOTIDE SEQUENCE [LARGE SCALE GENOMIC DNA]</scope>
    <source>
        <strain evidence="2 3">KV-663</strain>
    </source>
</reference>
<name>A0A543HHN2_9MICO</name>
<sequence>MKPVLWIAVVLMLGGAFLLATEIGAPGLWIFVIAVGIALVVVDRVRSRTRQGK</sequence>
<keyword evidence="3" id="KW-1185">Reference proteome</keyword>
<organism evidence="2 3">
    <name type="scientific">Humibacillus xanthopallidus</name>
    <dbReference type="NCBI Taxonomy" id="412689"/>
    <lineage>
        <taxon>Bacteria</taxon>
        <taxon>Bacillati</taxon>
        <taxon>Actinomycetota</taxon>
        <taxon>Actinomycetes</taxon>
        <taxon>Micrococcales</taxon>
        <taxon>Intrasporangiaceae</taxon>
        <taxon>Humibacillus</taxon>
    </lineage>
</organism>
<dbReference type="Proteomes" id="UP000316747">
    <property type="component" value="Unassembled WGS sequence"/>
</dbReference>
<gene>
    <name evidence="2" type="ORF">FBY41_3171</name>
</gene>
<dbReference type="AlphaFoldDB" id="A0A543HHN2"/>
<accession>A0A543HHN2</accession>
<comment type="caution">
    <text evidence="2">The sequence shown here is derived from an EMBL/GenBank/DDBJ whole genome shotgun (WGS) entry which is preliminary data.</text>
</comment>
<dbReference type="EMBL" id="VFPM01000003">
    <property type="protein sequence ID" value="TQM57836.1"/>
    <property type="molecule type" value="Genomic_DNA"/>
</dbReference>
<proteinExistence type="predicted"/>
<keyword evidence="1" id="KW-0812">Transmembrane</keyword>
<protein>
    <submittedName>
        <fullName evidence="2">Uncharacterized protein</fullName>
    </submittedName>
</protein>
<feature type="transmembrane region" description="Helical" evidence="1">
    <location>
        <begin position="28"/>
        <end position="45"/>
    </location>
</feature>
<evidence type="ECO:0000256" key="1">
    <source>
        <dbReference type="SAM" id="Phobius"/>
    </source>
</evidence>
<keyword evidence="1" id="KW-1133">Transmembrane helix</keyword>
<evidence type="ECO:0000313" key="2">
    <source>
        <dbReference type="EMBL" id="TQM57836.1"/>
    </source>
</evidence>
<evidence type="ECO:0000313" key="3">
    <source>
        <dbReference type="Proteomes" id="UP000316747"/>
    </source>
</evidence>